<evidence type="ECO:0000256" key="1">
    <source>
        <dbReference type="ARBA" id="ARBA00022801"/>
    </source>
</evidence>
<dbReference type="PANTHER" id="PTHR23339">
    <property type="entry name" value="TYROSINE SPECIFIC PROTEIN PHOSPHATASE AND DUAL SPECIFICITY PROTEIN PHOSPHATASE"/>
    <property type="match status" value="1"/>
</dbReference>
<accession>A0A061QMY2</accession>
<keyword evidence="1" id="KW-0378">Hydrolase</keyword>
<dbReference type="Gene3D" id="3.90.190.10">
    <property type="entry name" value="Protein tyrosine phosphatase superfamily"/>
    <property type="match status" value="1"/>
</dbReference>
<gene>
    <name evidence="3" type="ORF">TSPGSL018_24565</name>
</gene>
<dbReference type="PROSITE" id="PS50056">
    <property type="entry name" value="TYR_PHOSPHATASE_2"/>
    <property type="match status" value="1"/>
</dbReference>
<sequence length="149" mass="15748">MFLPPVRAISPTAVAEAGAIGLLLPPNKIAQHELMATGDTSPTIAAAFPSLSPDGGVLSMEVVDSVISAIDEALGSGKKVYLHCWGGRGRAGVVGACYLVKAFGVSAEEALQRVQLAYDTRRDSQRLSPETNEQRQFVHDFAARLSRGV</sequence>
<dbReference type="CDD" id="cd14494">
    <property type="entry name" value="PTP_DSP_cys"/>
    <property type="match status" value="1"/>
</dbReference>
<dbReference type="InterPro" id="IPR029021">
    <property type="entry name" value="Prot-tyrosine_phosphatase-like"/>
</dbReference>
<dbReference type="InterPro" id="IPR057023">
    <property type="entry name" value="PTP-SAK"/>
</dbReference>
<dbReference type="SUPFAM" id="SSF52799">
    <property type="entry name" value="(Phosphotyrosine protein) phosphatases II"/>
    <property type="match status" value="1"/>
</dbReference>
<feature type="domain" description="Tyrosine specific protein phosphatases" evidence="2">
    <location>
        <begin position="60"/>
        <end position="115"/>
    </location>
</feature>
<dbReference type="InterPro" id="IPR050561">
    <property type="entry name" value="PTP"/>
</dbReference>
<proteinExistence type="predicted"/>
<dbReference type="AlphaFoldDB" id="A0A061QMY2"/>
<evidence type="ECO:0000259" key="2">
    <source>
        <dbReference type="PROSITE" id="PS50056"/>
    </source>
</evidence>
<dbReference type="EMBL" id="GBEZ01025040">
    <property type="protein sequence ID" value="JAC62007.1"/>
    <property type="molecule type" value="Transcribed_RNA"/>
</dbReference>
<name>A0A061QMY2_9CHLO</name>
<reference evidence="3" key="1">
    <citation type="submission" date="2014-05" db="EMBL/GenBank/DDBJ databases">
        <title>The transcriptome of the halophilic microalga Tetraselmis sp. GSL018 isolated from the Great Salt Lake, Utah.</title>
        <authorList>
            <person name="Jinkerson R.E."/>
            <person name="D'Adamo S."/>
            <person name="Posewitz M.C."/>
        </authorList>
    </citation>
    <scope>NUCLEOTIDE SEQUENCE</scope>
    <source>
        <strain evidence="3">GSL018</strain>
    </source>
</reference>
<dbReference type="Pfam" id="PF22784">
    <property type="entry name" value="PTP-SAK"/>
    <property type="match status" value="1"/>
</dbReference>
<dbReference type="InterPro" id="IPR000387">
    <property type="entry name" value="Tyr_Pase_dom"/>
</dbReference>
<dbReference type="GO" id="GO:0016791">
    <property type="term" value="F:phosphatase activity"/>
    <property type="evidence" value="ECO:0007669"/>
    <property type="project" value="UniProtKB-ARBA"/>
</dbReference>
<evidence type="ECO:0000313" key="3">
    <source>
        <dbReference type="EMBL" id="JAC62007.1"/>
    </source>
</evidence>
<protein>
    <recommendedName>
        <fullName evidence="2">Tyrosine specific protein phosphatases domain-containing protein</fullName>
    </recommendedName>
</protein>
<organism evidence="3">
    <name type="scientific">Tetraselmis sp. GSL018</name>
    <dbReference type="NCBI Taxonomy" id="582737"/>
    <lineage>
        <taxon>Eukaryota</taxon>
        <taxon>Viridiplantae</taxon>
        <taxon>Chlorophyta</taxon>
        <taxon>core chlorophytes</taxon>
        <taxon>Chlorodendrophyceae</taxon>
        <taxon>Chlorodendrales</taxon>
        <taxon>Chlorodendraceae</taxon>
        <taxon>Tetraselmis</taxon>
    </lineage>
</organism>